<evidence type="ECO:0000256" key="1">
    <source>
        <dbReference type="ARBA" id="ARBA00004442"/>
    </source>
</evidence>
<evidence type="ECO:0008006" key="10">
    <source>
        <dbReference type="Google" id="ProtNLM"/>
    </source>
</evidence>
<reference evidence="8 9" key="1">
    <citation type="submission" date="2014-11" db="EMBL/GenBank/DDBJ databases">
        <title>Genome sequence of Flavihumibacter solisilvae 3-3.</title>
        <authorList>
            <person name="Zhou G."/>
            <person name="Li M."/>
            <person name="Wang G."/>
        </authorList>
    </citation>
    <scope>NUCLEOTIDE SEQUENCE [LARGE SCALE GENOMIC DNA]</scope>
    <source>
        <strain evidence="8 9">3-3</strain>
    </source>
</reference>
<dbReference type="GO" id="GO:0009279">
    <property type="term" value="C:cell outer membrane"/>
    <property type="evidence" value="ECO:0007669"/>
    <property type="project" value="UniProtKB-SubCell"/>
</dbReference>
<dbReference type="EMBL" id="JSVC01000001">
    <property type="protein sequence ID" value="KIC96213.1"/>
    <property type="molecule type" value="Genomic_DNA"/>
</dbReference>
<dbReference type="Proteomes" id="UP000031408">
    <property type="component" value="Unassembled WGS sequence"/>
</dbReference>
<keyword evidence="3" id="KW-0732">Signal</keyword>
<dbReference type="InterPro" id="IPR033985">
    <property type="entry name" value="SusD-like_N"/>
</dbReference>
<accession>A0A0C1LLJ5</accession>
<evidence type="ECO:0000259" key="7">
    <source>
        <dbReference type="Pfam" id="PF14322"/>
    </source>
</evidence>
<protein>
    <recommendedName>
        <fullName evidence="10">Carbohydrate-binding protein SusD</fullName>
    </recommendedName>
</protein>
<name>A0A0C1LLJ5_9BACT</name>
<feature type="domain" description="RagB/SusD" evidence="6">
    <location>
        <begin position="272"/>
        <end position="518"/>
    </location>
</feature>
<dbReference type="Pfam" id="PF14322">
    <property type="entry name" value="SusD-like_3"/>
    <property type="match status" value="1"/>
</dbReference>
<dbReference type="SUPFAM" id="SSF48452">
    <property type="entry name" value="TPR-like"/>
    <property type="match status" value="1"/>
</dbReference>
<dbReference type="InterPro" id="IPR011990">
    <property type="entry name" value="TPR-like_helical_dom_sf"/>
</dbReference>
<evidence type="ECO:0000313" key="9">
    <source>
        <dbReference type="Proteomes" id="UP000031408"/>
    </source>
</evidence>
<dbReference type="OrthoDB" id="5694214at2"/>
<evidence type="ECO:0000256" key="2">
    <source>
        <dbReference type="ARBA" id="ARBA00006275"/>
    </source>
</evidence>
<evidence type="ECO:0000256" key="3">
    <source>
        <dbReference type="ARBA" id="ARBA00022729"/>
    </source>
</evidence>
<dbReference type="RefSeq" id="WP_039135953.1">
    <property type="nucleotide sequence ID" value="NZ_JSVC01000001.1"/>
</dbReference>
<evidence type="ECO:0000313" key="8">
    <source>
        <dbReference type="EMBL" id="KIC96213.1"/>
    </source>
</evidence>
<organism evidence="8 9">
    <name type="scientific">Flavihumibacter solisilvae</name>
    <dbReference type="NCBI Taxonomy" id="1349421"/>
    <lineage>
        <taxon>Bacteria</taxon>
        <taxon>Pseudomonadati</taxon>
        <taxon>Bacteroidota</taxon>
        <taxon>Chitinophagia</taxon>
        <taxon>Chitinophagales</taxon>
        <taxon>Chitinophagaceae</taxon>
        <taxon>Flavihumibacter</taxon>
    </lineage>
</organism>
<comment type="subcellular location">
    <subcellularLocation>
        <location evidence="1">Cell outer membrane</location>
    </subcellularLocation>
</comment>
<dbReference type="PROSITE" id="PS51257">
    <property type="entry name" value="PROKAR_LIPOPROTEIN"/>
    <property type="match status" value="1"/>
</dbReference>
<comment type="similarity">
    <text evidence="2">Belongs to the SusD family.</text>
</comment>
<evidence type="ECO:0000259" key="6">
    <source>
        <dbReference type="Pfam" id="PF07980"/>
    </source>
</evidence>
<keyword evidence="5" id="KW-0998">Cell outer membrane</keyword>
<comment type="caution">
    <text evidence="8">The sequence shown here is derived from an EMBL/GenBank/DDBJ whole genome shotgun (WGS) entry which is preliminary data.</text>
</comment>
<evidence type="ECO:0000256" key="4">
    <source>
        <dbReference type="ARBA" id="ARBA00023136"/>
    </source>
</evidence>
<proteinExistence type="inferred from homology"/>
<feature type="domain" description="SusD-like N-terminal" evidence="7">
    <location>
        <begin position="25"/>
        <end position="230"/>
    </location>
</feature>
<keyword evidence="9" id="KW-1185">Reference proteome</keyword>
<sequence>MTKYILYSTILAASLLGGTGCSKTFLDKENQNELSGSSFWKTREQAQQAITAAYASLQAADGSKWTWFEETYVASEYKTDEMMNNKAEGYGKPLQSFTYTTDESSFTNLWHMCFAGINRANQCIENIPQVSGNAQNGLSDAEKASLVAEAKFLRAYFYMLLQNYFTNIPLVTVTPKSNAEFYPGPATEAEIWAQVESDLQEGISQLPETRSDLEKGRVTKYTAQAYLGKAQLFQEKFSEANTAFAAVINSGKYQLLANYEDNFNGLQENGAESLFEIQFSADRTNGNDERTPMPWEVSAYALNGWELFYPSEWLAAELKKDKRTDGGYSDRVYGTMFFDDPLSKAPVVDQPGVVKSYADVKNDLNHPIYFKKYTTPTDLADNGSYTGININLMRYADVLLMQAEALNEGGQTSEALDLVNQVRTRSKAEALATMSQDALRQQIRHHERPCELAMEYGIRWADLYRWSRSKTSPEKIKTIMTGHNHEFANNYIDGKHDIYPVPLSEINKNPNSRQAQNW</sequence>
<evidence type="ECO:0000256" key="5">
    <source>
        <dbReference type="ARBA" id="ARBA00023237"/>
    </source>
</evidence>
<dbReference type="Gene3D" id="1.25.40.390">
    <property type="match status" value="1"/>
</dbReference>
<dbReference type="InterPro" id="IPR012944">
    <property type="entry name" value="SusD_RagB_dom"/>
</dbReference>
<keyword evidence="4" id="KW-0472">Membrane</keyword>
<dbReference type="Pfam" id="PF07980">
    <property type="entry name" value="SusD_RagB"/>
    <property type="match status" value="1"/>
</dbReference>
<dbReference type="CDD" id="cd08977">
    <property type="entry name" value="SusD"/>
    <property type="match status" value="1"/>
</dbReference>
<gene>
    <name evidence="8" type="ORF">OI18_00090</name>
</gene>
<dbReference type="STRING" id="1349421.OI18_00090"/>
<dbReference type="AlphaFoldDB" id="A0A0C1LLJ5"/>